<keyword evidence="1" id="KW-0732">Signal</keyword>
<sequence length="190" mass="21489">MKKVIVSFLLSFIVLGNINAVSAAEKNLAMYTYSQEKSNWCWVTGAQIVSRYLTSTIYSQCELYKAGKGGTSCSGNLGGGFYGDMTRALERGNVYPGYATNEFANMTTIVKEINRNAPLLIRFGWKNTNLVEGHMIVVRGYNTDNDYVRYIFPLQSASFSDKTSELRSNSYAYTEENSSWKTTHSRWNMY</sequence>
<dbReference type="Pfam" id="PF12385">
    <property type="entry name" value="Peptidase_C70"/>
    <property type="match status" value="1"/>
</dbReference>
<name>A0ABW2PK29_9BACL</name>
<dbReference type="SUPFAM" id="SSF54001">
    <property type="entry name" value="Cysteine proteinases"/>
    <property type="match status" value="1"/>
</dbReference>
<dbReference type="Proteomes" id="UP001596439">
    <property type="component" value="Unassembled WGS sequence"/>
</dbReference>
<protein>
    <submittedName>
        <fullName evidence="2">Papain-like cysteine protease family protein</fullName>
    </submittedName>
</protein>
<organism evidence="2 3">
    <name type="scientific">Exiguobacterium aestuarii</name>
    <dbReference type="NCBI Taxonomy" id="273527"/>
    <lineage>
        <taxon>Bacteria</taxon>
        <taxon>Bacillati</taxon>
        <taxon>Bacillota</taxon>
        <taxon>Bacilli</taxon>
        <taxon>Bacillales</taxon>
        <taxon>Bacillales Family XII. Incertae Sedis</taxon>
        <taxon>Exiguobacterium</taxon>
    </lineage>
</organism>
<dbReference type="RefSeq" id="WP_214787945.1">
    <property type="nucleotide sequence ID" value="NZ_JANIEL010000064.1"/>
</dbReference>
<gene>
    <name evidence="2" type="ORF">ACFQO8_06290</name>
</gene>
<accession>A0ABW2PK29</accession>
<keyword evidence="3" id="KW-1185">Reference proteome</keyword>
<comment type="caution">
    <text evidence="2">The sequence shown here is derived from an EMBL/GenBank/DDBJ whole genome shotgun (WGS) entry which is preliminary data.</text>
</comment>
<dbReference type="InterPro" id="IPR038765">
    <property type="entry name" value="Papain-like_cys_pep_sf"/>
</dbReference>
<evidence type="ECO:0000313" key="3">
    <source>
        <dbReference type="Proteomes" id="UP001596439"/>
    </source>
</evidence>
<dbReference type="InterPro" id="IPR022118">
    <property type="entry name" value="Peptidase_C70_AvrRpt2"/>
</dbReference>
<reference evidence="3" key="1">
    <citation type="journal article" date="2019" name="Int. J. Syst. Evol. Microbiol.">
        <title>The Global Catalogue of Microorganisms (GCM) 10K type strain sequencing project: providing services to taxonomists for standard genome sequencing and annotation.</title>
        <authorList>
            <consortium name="The Broad Institute Genomics Platform"/>
            <consortium name="The Broad Institute Genome Sequencing Center for Infectious Disease"/>
            <person name="Wu L."/>
            <person name="Ma J."/>
        </authorList>
    </citation>
    <scope>NUCLEOTIDE SEQUENCE [LARGE SCALE GENOMIC DNA]</scope>
    <source>
        <strain evidence="3">CCUG 55590</strain>
    </source>
</reference>
<proteinExistence type="predicted"/>
<feature type="chain" id="PRO_5046714653" evidence="1">
    <location>
        <begin position="24"/>
        <end position="190"/>
    </location>
</feature>
<evidence type="ECO:0000313" key="2">
    <source>
        <dbReference type="EMBL" id="MFC7389748.1"/>
    </source>
</evidence>
<dbReference type="EMBL" id="JBHTCE010000001">
    <property type="protein sequence ID" value="MFC7389748.1"/>
    <property type="molecule type" value="Genomic_DNA"/>
</dbReference>
<evidence type="ECO:0000256" key="1">
    <source>
        <dbReference type="SAM" id="SignalP"/>
    </source>
</evidence>
<feature type="signal peptide" evidence="1">
    <location>
        <begin position="1"/>
        <end position="23"/>
    </location>
</feature>
<dbReference type="Gene3D" id="3.90.70.10">
    <property type="entry name" value="Cysteine proteinases"/>
    <property type="match status" value="1"/>
</dbReference>